<feature type="transmembrane region" description="Helical" evidence="1">
    <location>
        <begin position="42"/>
        <end position="64"/>
    </location>
</feature>
<evidence type="ECO:0000256" key="1">
    <source>
        <dbReference type="SAM" id="Phobius"/>
    </source>
</evidence>
<proteinExistence type="predicted"/>
<feature type="transmembrane region" description="Helical" evidence="1">
    <location>
        <begin position="76"/>
        <end position="102"/>
    </location>
</feature>
<keyword evidence="3" id="KW-1185">Reference proteome</keyword>
<evidence type="ECO:0000313" key="3">
    <source>
        <dbReference type="Proteomes" id="UP001595816"/>
    </source>
</evidence>
<feature type="transmembrane region" description="Helical" evidence="1">
    <location>
        <begin position="157"/>
        <end position="175"/>
    </location>
</feature>
<dbReference type="Proteomes" id="UP001595816">
    <property type="component" value="Unassembled WGS sequence"/>
</dbReference>
<keyword evidence="1" id="KW-0812">Transmembrane</keyword>
<keyword evidence="1" id="KW-1133">Transmembrane helix</keyword>
<dbReference type="RefSeq" id="WP_253761160.1">
    <property type="nucleotide sequence ID" value="NZ_JAMZDZ010000001.1"/>
</dbReference>
<comment type="caution">
    <text evidence="2">The sequence shown here is derived from an EMBL/GenBank/DDBJ whole genome shotgun (WGS) entry which is preliminary data.</text>
</comment>
<keyword evidence="1" id="KW-0472">Membrane</keyword>
<feature type="transmembrane region" description="Helical" evidence="1">
    <location>
        <begin position="108"/>
        <end position="136"/>
    </location>
</feature>
<protein>
    <submittedName>
        <fullName evidence="2">Uncharacterized protein</fullName>
    </submittedName>
</protein>
<accession>A0ABV8LUH7</accession>
<gene>
    <name evidence="2" type="ORF">ACFOZ4_29155</name>
</gene>
<name>A0ABV8LUH7_9ACTN</name>
<sequence length="590" mass="62356">MRALKVVPAAVALLLVRTAWHLLTDADARVADGVLTFGRDDWFSTIVLGLGWTITVLTGVAVLDGGPRPLRRALRALPVALVAVAAYVVPLVVCGFLTGLLLPGEPLVVVLVVTLVAIILIGVATNFALSATVAVVEQAGFAAFTTYAELRGKRWDMGVLFAFGVVAPVAALALPDRFLRPASVPTGLAVHLLLTLIAGTAVVLPGITLLTIYRRTRIIPELSPRSTIPPSRAVVIATAALLLLPTAVAGAIVSSHRLTEVRHEPYLGSSVLAVGWPAAHHPVLVTLDGIEDCLDDRCSEFRSTEIPAMTSAASVALRRDGTVVILSNRLLTVCDPGRQCSGGQAAGRIELLNEARAFAVAAPETGEIVLAKATPAGAGDRRLALIRCRDESCRAGTTVDLGLVTPPATGDAEETLVAGVDRSGRLFAVYRDLAGQGWLGWCTRTDCAETRLIRQGQTDADAPTADDLLRAPRVAGVPRCSFGTCRGLMPAVVAARPGGDYYAVITDPAGPDELDVRLVRCPDPDCESYVHVTTLVRDYRATWPGDPLRFGVSDSGRQDERWMIALAPDGRILLTKPHESPSVIITVDSA</sequence>
<reference evidence="3" key="1">
    <citation type="journal article" date="2019" name="Int. J. Syst. Evol. Microbiol.">
        <title>The Global Catalogue of Microorganisms (GCM) 10K type strain sequencing project: providing services to taxonomists for standard genome sequencing and annotation.</title>
        <authorList>
            <consortium name="The Broad Institute Genomics Platform"/>
            <consortium name="The Broad Institute Genome Sequencing Center for Infectious Disease"/>
            <person name="Wu L."/>
            <person name="Ma J."/>
        </authorList>
    </citation>
    <scope>NUCLEOTIDE SEQUENCE [LARGE SCALE GENOMIC DNA]</scope>
    <source>
        <strain evidence="3">CGMCC 4.7289</strain>
    </source>
</reference>
<dbReference type="EMBL" id="JBHSAY010000015">
    <property type="protein sequence ID" value="MFC4134696.1"/>
    <property type="molecule type" value="Genomic_DNA"/>
</dbReference>
<evidence type="ECO:0000313" key="2">
    <source>
        <dbReference type="EMBL" id="MFC4134696.1"/>
    </source>
</evidence>
<feature type="transmembrane region" description="Helical" evidence="1">
    <location>
        <begin position="233"/>
        <end position="253"/>
    </location>
</feature>
<organism evidence="2 3">
    <name type="scientific">Hamadaea flava</name>
    <dbReference type="NCBI Taxonomy" id="1742688"/>
    <lineage>
        <taxon>Bacteria</taxon>
        <taxon>Bacillati</taxon>
        <taxon>Actinomycetota</taxon>
        <taxon>Actinomycetes</taxon>
        <taxon>Micromonosporales</taxon>
        <taxon>Micromonosporaceae</taxon>
        <taxon>Hamadaea</taxon>
    </lineage>
</organism>
<feature type="transmembrane region" description="Helical" evidence="1">
    <location>
        <begin position="187"/>
        <end position="212"/>
    </location>
</feature>